<accession>A0A1E3LUX9</accession>
<keyword evidence="2" id="KW-1185">Reference proteome</keyword>
<comment type="caution">
    <text evidence="1">The sequence shown here is derived from an EMBL/GenBank/DDBJ whole genome shotgun (WGS) entry which is preliminary data.</text>
</comment>
<dbReference type="EMBL" id="MDDS01000026">
    <property type="protein sequence ID" value="ODP37577.1"/>
    <property type="molecule type" value="Genomic_DNA"/>
</dbReference>
<dbReference type="AlphaFoldDB" id="A0A1E3LUX9"/>
<sequence length="63" mass="6264">MRIANPVPFIALAVLCAGCDPGPADPTSAVPPVTTNTSLTGPVNEAASDEAVIPVVADPPQAR</sequence>
<name>A0A1E3LUX9_9SPHN</name>
<organism evidence="1 2">
    <name type="scientific">Sphingomonas turrisvirgatae</name>
    <dbReference type="NCBI Taxonomy" id="1888892"/>
    <lineage>
        <taxon>Bacteria</taxon>
        <taxon>Pseudomonadati</taxon>
        <taxon>Pseudomonadota</taxon>
        <taxon>Alphaproteobacteria</taxon>
        <taxon>Sphingomonadales</taxon>
        <taxon>Sphingomonadaceae</taxon>
        <taxon>Sphingomonas</taxon>
    </lineage>
</organism>
<proteinExistence type="predicted"/>
<dbReference type="RefSeq" id="WP_069320656.1">
    <property type="nucleotide sequence ID" value="NZ_MDDS01000026.1"/>
</dbReference>
<protein>
    <submittedName>
        <fullName evidence="1">Uncharacterized protein</fullName>
    </submittedName>
</protein>
<dbReference type="Proteomes" id="UP000094487">
    <property type="component" value="Unassembled WGS sequence"/>
</dbReference>
<dbReference type="STRING" id="1888892.BFL28_17030"/>
<reference evidence="1 2" key="1">
    <citation type="submission" date="2016-08" db="EMBL/GenBank/DDBJ databases">
        <title>Draft genome of the agarase producing Sphingomonas sp. MCT13.</title>
        <authorList>
            <person name="D'Andrea M.M."/>
            <person name="Rossolini G.M."/>
            <person name="Thaller M.C."/>
        </authorList>
    </citation>
    <scope>NUCLEOTIDE SEQUENCE [LARGE SCALE GENOMIC DNA]</scope>
    <source>
        <strain evidence="1 2">MCT13</strain>
    </source>
</reference>
<evidence type="ECO:0000313" key="1">
    <source>
        <dbReference type="EMBL" id="ODP37577.1"/>
    </source>
</evidence>
<gene>
    <name evidence="1" type="ORF">BFL28_17030</name>
</gene>
<evidence type="ECO:0000313" key="2">
    <source>
        <dbReference type="Proteomes" id="UP000094487"/>
    </source>
</evidence>